<evidence type="ECO:0000256" key="3">
    <source>
        <dbReference type="ARBA" id="ARBA00022448"/>
    </source>
</evidence>
<evidence type="ECO:0000256" key="4">
    <source>
        <dbReference type="ARBA" id="ARBA00022597"/>
    </source>
</evidence>
<keyword evidence="5 9" id="KW-0812">Transmembrane</keyword>
<dbReference type="InterPro" id="IPR004316">
    <property type="entry name" value="SWEET_rpt"/>
</dbReference>
<reference evidence="10" key="2">
    <citation type="submission" date="2020-08" db="EMBL/GenBank/DDBJ databases">
        <title>Plant Genome Project.</title>
        <authorList>
            <person name="Zhang R.-G."/>
        </authorList>
    </citation>
    <scope>NUCLEOTIDE SEQUENCE</scope>
    <source>
        <strain evidence="10">Huo1</strain>
        <tissue evidence="10">Leaf</tissue>
    </source>
</reference>
<reference evidence="10" key="1">
    <citation type="submission" date="2018-01" db="EMBL/GenBank/DDBJ databases">
        <authorList>
            <person name="Mao J.F."/>
        </authorList>
    </citation>
    <scope>NUCLEOTIDE SEQUENCE</scope>
    <source>
        <strain evidence="10">Huo1</strain>
        <tissue evidence="10">Leaf</tissue>
    </source>
</reference>
<dbReference type="Pfam" id="PF03083">
    <property type="entry name" value="MtN3_slv"/>
    <property type="match status" value="1"/>
</dbReference>
<keyword evidence="7 9" id="KW-1133">Transmembrane helix</keyword>
<dbReference type="AlphaFoldDB" id="A0A8X8ZEF2"/>
<evidence type="ECO:0000256" key="2">
    <source>
        <dbReference type="ARBA" id="ARBA00007809"/>
    </source>
</evidence>
<evidence type="ECO:0000256" key="8">
    <source>
        <dbReference type="ARBA" id="ARBA00023136"/>
    </source>
</evidence>
<dbReference type="Gene3D" id="1.20.1280.290">
    <property type="match status" value="1"/>
</dbReference>
<gene>
    <name evidence="10" type="ORF">SASPL_138729</name>
</gene>
<name>A0A8X8ZEF2_SALSN</name>
<dbReference type="Proteomes" id="UP000298416">
    <property type="component" value="Unassembled WGS sequence"/>
</dbReference>
<evidence type="ECO:0000313" key="11">
    <source>
        <dbReference type="Proteomes" id="UP000298416"/>
    </source>
</evidence>
<evidence type="ECO:0000256" key="9">
    <source>
        <dbReference type="SAM" id="Phobius"/>
    </source>
</evidence>
<comment type="similarity">
    <text evidence="2">Belongs to the SWEET sugar transporter family.</text>
</comment>
<keyword evidence="11" id="KW-1185">Reference proteome</keyword>
<sequence length="142" mass="16064">MSYLDFIFGLLGNFVSLMVFLAPVPTFIQICKKKSTEGFQSVLYVVGLFSAMLWIYYAMLKTDTTLLITINSVGCFVHTAYISFYLCYAPKSARLHLILFCDFDVVTLSALVCPEIVPTLPQLVRRDNFDLQNEIHIANNST</sequence>
<comment type="subcellular location">
    <subcellularLocation>
        <location evidence="1">Endomembrane system</location>
        <topology evidence="1">Multi-pass membrane protein</topology>
    </subcellularLocation>
</comment>
<evidence type="ECO:0000256" key="5">
    <source>
        <dbReference type="ARBA" id="ARBA00022692"/>
    </source>
</evidence>
<accession>A0A8X8ZEF2</accession>
<evidence type="ECO:0000256" key="7">
    <source>
        <dbReference type="ARBA" id="ARBA00022989"/>
    </source>
</evidence>
<keyword evidence="4" id="KW-0762">Sugar transport</keyword>
<dbReference type="PANTHER" id="PTHR10791:SF22">
    <property type="entry name" value="BIDIRECTIONAL SUGAR TRANSPORTER SWEET11"/>
    <property type="match status" value="1"/>
</dbReference>
<protein>
    <recommendedName>
        <fullName evidence="12">Solute carrier family 50 (Sugar transporter)</fullName>
    </recommendedName>
</protein>
<evidence type="ECO:0000256" key="1">
    <source>
        <dbReference type="ARBA" id="ARBA00004127"/>
    </source>
</evidence>
<keyword evidence="8 9" id="KW-0472">Membrane</keyword>
<dbReference type="GO" id="GO:0016020">
    <property type="term" value="C:membrane"/>
    <property type="evidence" value="ECO:0007669"/>
    <property type="project" value="InterPro"/>
</dbReference>
<comment type="caution">
    <text evidence="10">The sequence shown here is derived from an EMBL/GenBank/DDBJ whole genome shotgun (WGS) entry which is preliminary data.</text>
</comment>
<dbReference type="PANTHER" id="PTHR10791">
    <property type="entry name" value="RAG1-ACTIVATING PROTEIN 1"/>
    <property type="match status" value="1"/>
</dbReference>
<keyword evidence="3" id="KW-0813">Transport</keyword>
<evidence type="ECO:0000313" key="10">
    <source>
        <dbReference type="EMBL" id="KAG6401861.1"/>
    </source>
</evidence>
<dbReference type="GO" id="GO:0051119">
    <property type="term" value="F:sugar transmembrane transporter activity"/>
    <property type="evidence" value="ECO:0007669"/>
    <property type="project" value="InterPro"/>
</dbReference>
<keyword evidence="6" id="KW-0677">Repeat</keyword>
<dbReference type="GO" id="GO:0012505">
    <property type="term" value="C:endomembrane system"/>
    <property type="evidence" value="ECO:0007669"/>
    <property type="project" value="UniProtKB-SubCell"/>
</dbReference>
<dbReference type="EMBL" id="PNBA02000014">
    <property type="protein sequence ID" value="KAG6401861.1"/>
    <property type="molecule type" value="Genomic_DNA"/>
</dbReference>
<dbReference type="InterPro" id="IPR047664">
    <property type="entry name" value="SWEET"/>
</dbReference>
<feature type="transmembrane region" description="Helical" evidence="9">
    <location>
        <begin position="6"/>
        <end position="30"/>
    </location>
</feature>
<feature type="transmembrane region" description="Helical" evidence="9">
    <location>
        <begin position="42"/>
        <end position="60"/>
    </location>
</feature>
<proteinExistence type="inferred from homology"/>
<evidence type="ECO:0008006" key="12">
    <source>
        <dbReference type="Google" id="ProtNLM"/>
    </source>
</evidence>
<dbReference type="FunFam" id="1.20.1280.290:FF:000001">
    <property type="entry name" value="Bidirectional sugar transporter SWEET"/>
    <property type="match status" value="1"/>
</dbReference>
<feature type="transmembrane region" description="Helical" evidence="9">
    <location>
        <begin position="66"/>
        <end position="88"/>
    </location>
</feature>
<organism evidence="10">
    <name type="scientific">Salvia splendens</name>
    <name type="common">Scarlet sage</name>
    <dbReference type="NCBI Taxonomy" id="180675"/>
    <lineage>
        <taxon>Eukaryota</taxon>
        <taxon>Viridiplantae</taxon>
        <taxon>Streptophyta</taxon>
        <taxon>Embryophyta</taxon>
        <taxon>Tracheophyta</taxon>
        <taxon>Spermatophyta</taxon>
        <taxon>Magnoliopsida</taxon>
        <taxon>eudicotyledons</taxon>
        <taxon>Gunneridae</taxon>
        <taxon>Pentapetalae</taxon>
        <taxon>asterids</taxon>
        <taxon>lamiids</taxon>
        <taxon>Lamiales</taxon>
        <taxon>Lamiaceae</taxon>
        <taxon>Nepetoideae</taxon>
        <taxon>Mentheae</taxon>
        <taxon>Salviinae</taxon>
        <taxon>Salvia</taxon>
        <taxon>Salvia subgen. Calosphace</taxon>
        <taxon>core Calosphace</taxon>
    </lineage>
</organism>
<evidence type="ECO:0000256" key="6">
    <source>
        <dbReference type="ARBA" id="ARBA00022737"/>
    </source>
</evidence>